<name>W3VEF8_MOEAP</name>
<dbReference type="OrthoDB" id="2549016at2759"/>
<keyword evidence="3" id="KW-1185">Reference proteome</keyword>
<evidence type="ECO:0000313" key="2">
    <source>
        <dbReference type="EMBL" id="ETS60028.1"/>
    </source>
</evidence>
<evidence type="ECO:0000256" key="1">
    <source>
        <dbReference type="SAM" id="SignalP"/>
    </source>
</evidence>
<feature type="chain" id="PRO_5004834068" evidence="1">
    <location>
        <begin position="17"/>
        <end position="214"/>
    </location>
</feature>
<sequence length="214" mass="23352">MLLFAWFLVLAGSVLAGGGSSSSRGGGGASAMRAYTNLHRSLLEPIGLYNARPQIVAPVSPPFRGRNKVADMQNYLRNLYNHDAYIDPESGAGLERLRGNMMWILNHPNDPRIRDYQRGLVSVMEEASGHARQEMQNALHPVNVRAQHAVPIRALGTKVGSVTSVIQAGSNSNQLTSHLGQADQDRFANAFEVLFSEKQLLSAAERHATSIPRL</sequence>
<dbReference type="HOGENOM" id="CLU_1288744_0_0_1"/>
<protein>
    <submittedName>
        <fullName evidence="2">Uncharacterized protein</fullName>
    </submittedName>
</protein>
<reference evidence="2 3" key="1">
    <citation type="journal article" date="2014" name="Genome Announc.">
        <title>Genome sequence of the basidiomycetous fungus Pseudozyma aphidis DSM70725, an efficient producer of biosurfactant mannosylerythritol lipids.</title>
        <authorList>
            <person name="Lorenz S."/>
            <person name="Guenther M."/>
            <person name="Grumaz C."/>
            <person name="Rupp S."/>
            <person name="Zibek S."/>
            <person name="Sohn K."/>
        </authorList>
    </citation>
    <scope>NUCLEOTIDE SEQUENCE [LARGE SCALE GENOMIC DNA]</scope>
    <source>
        <strain evidence="3">ATCC 32657 / CBS 517.83 / DSM 70725 / JCM 10318 / NBRC 10182 / NRRL Y-7954 / St-0401</strain>
    </source>
</reference>
<dbReference type="AlphaFoldDB" id="W3VEF8"/>
<gene>
    <name evidence="2" type="ORF">PaG_06019</name>
</gene>
<accession>W3VEF8</accession>
<keyword evidence="1" id="KW-0732">Signal</keyword>
<comment type="caution">
    <text evidence="2">The sequence shown here is derived from an EMBL/GenBank/DDBJ whole genome shotgun (WGS) entry which is preliminary data.</text>
</comment>
<dbReference type="Proteomes" id="UP000019462">
    <property type="component" value="Unassembled WGS sequence"/>
</dbReference>
<feature type="signal peptide" evidence="1">
    <location>
        <begin position="1"/>
        <end position="16"/>
    </location>
</feature>
<proteinExistence type="predicted"/>
<organism evidence="2 3">
    <name type="scientific">Moesziomyces aphidis</name>
    <name type="common">Pseudozyma aphidis</name>
    <dbReference type="NCBI Taxonomy" id="84754"/>
    <lineage>
        <taxon>Eukaryota</taxon>
        <taxon>Fungi</taxon>
        <taxon>Dikarya</taxon>
        <taxon>Basidiomycota</taxon>
        <taxon>Ustilaginomycotina</taxon>
        <taxon>Ustilaginomycetes</taxon>
        <taxon>Ustilaginales</taxon>
        <taxon>Ustilaginaceae</taxon>
        <taxon>Moesziomyces</taxon>
    </lineage>
</organism>
<dbReference type="EMBL" id="AWNI01000039">
    <property type="protein sequence ID" value="ETS60028.1"/>
    <property type="molecule type" value="Genomic_DNA"/>
</dbReference>
<evidence type="ECO:0000313" key="3">
    <source>
        <dbReference type="Proteomes" id="UP000019462"/>
    </source>
</evidence>